<dbReference type="OrthoDB" id="3213425at2"/>
<sequence length="448" mass="48606">MTPVTLGEAGPVPTANDQLRQARERTASPTQPDECLSRQELADLVNAYVWHHHQRKVELDANYIGKLERGAIRWPSALYREALRVTLGASSDAALGFSNRRRSVVKLATVDRKQFLRTAALGVGTLALAPVAALLEGTQPTAAPARVGQTEIEQIHTAARVFAGWDHTYGGGLAREAVLAQLRFSADLLGANYPAKLHGPLHSAVGYLAHTCAFMAFDAYAHDDARRVFQFALACAEEAEDWHLRAKILSSMARQAIWIGKPDEGLTLTEHALVRADRLTATERAMLHTAHARALAKMGRVRETLIAVGTADDHFAHSNLANDASWMRYYDAAQHAGDTGHALFDIAVHGRSPAEATARFSTAVAGHTAAYARSRTISQIKLASLTMATGDPREAAVIGSVALDAAGTIRSNRAVDDLRELARYSQRHRSIPAVEALRHRITTLVVAR</sequence>
<evidence type="ECO:0000313" key="2">
    <source>
        <dbReference type="EMBL" id="QFZ17718.1"/>
    </source>
</evidence>
<gene>
    <name evidence="2" type="ORF">EKG83_09675</name>
</gene>
<proteinExistence type="predicted"/>
<feature type="region of interest" description="Disordered" evidence="1">
    <location>
        <begin position="1"/>
        <end position="34"/>
    </location>
</feature>
<reference evidence="3" key="1">
    <citation type="journal article" date="2021" name="Curr. Microbiol.">
        <title>Complete genome of nocamycin-producing strain Saccharothrix syringae NRRL B-16468 reveals the biosynthetic potential for secondary metabolites.</title>
        <authorList>
            <person name="Mo X."/>
            <person name="Yang S."/>
        </authorList>
    </citation>
    <scope>NUCLEOTIDE SEQUENCE [LARGE SCALE GENOMIC DNA]</scope>
    <source>
        <strain evidence="3">ATCC 51364 / DSM 43886 / JCM 6844 / KCTC 9398 / NBRC 14523 / NRRL B-16468 / INA 2240</strain>
    </source>
</reference>
<dbReference type="EMBL" id="CP034550">
    <property type="protein sequence ID" value="QFZ17718.1"/>
    <property type="molecule type" value="Genomic_DNA"/>
</dbReference>
<protein>
    <submittedName>
        <fullName evidence="2">XRE family transcriptional regulator</fullName>
    </submittedName>
</protein>
<name>A0A5Q0GUP1_SACSY</name>
<evidence type="ECO:0000256" key="1">
    <source>
        <dbReference type="SAM" id="MobiDB-lite"/>
    </source>
</evidence>
<accession>A0A5Q0GUP1</accession>
<dbReference type="Gene3D" id="1.25.40.10">
    <property type="entry name" value="Tetratricopeptide repeat domain"/>
    <property type="match status" value="1"/>
</dbReference>
<dbReference type="KEGG" id="ssyi:EKG83_09675"/>
<evidence type="ECO:0000313" key="3">
    <source>
        <dbReference type="Proteomes" id="UP000325787"/>
    </source>
</evidence>
<keyword evidence="3" id="KW-1185">Reference proteome</keyword>
<dbReference type="AlphaFoldDB" id="A0A5Q0GUP1"/>
<dbReference type="Proteomes" id="UP000325787">
    <property type="component" value="Chromosome"/>
</dbReference>
<dbReference type="InterPro" id="IPR011990">
    <property type="entry name" value="TPR-like_helical_dom_sf"/>
</dbReference>
<organism evidence="2 3">
    <name type="scientific">Saccharothrix syringae</name>
    <name type="common">Nocardiopsis syringae</name>
    <dbReference type="NCBI Taxonomy" id="103733"/>
    <lineage>
        <taxon>Bacteria</taxon>
        <taxon>Bacillati</taxon>
        <taxon>Actinomycetota</taxon>
        <taxon>Actinomycetes</taxon>
        <taxon>Pseudonocardiales</taxon>
        <taxon>Pseudonocardiaceae</taxon>
        <taxon>Saccharothrix</taxon>
    </lineage>
</organism>